<accession>A0A8B7ZRF3</accession>
<organism evidence="3 4">
    <name type="scientific">Acanthaster planci</name>
    <name type="common">Crown-of-thorns starfish</name>
    <dbReference type="NCBI Taxonomy" id="133434"/>
    <lineage>
        <taxon>Eukaryota</taxon>
        <taxon>Metazoa</taxon>
        <taxon>Echinodermata</taxon>
        <taxon>Eleutherozoa</taxon>
        <taxon>Asterozoa</taxon>
        <taxon>Asteroidea</taxon>
        <taxon>Valvatacea</taxon>
        <taxon>Valvatida</taxon>
        <taxon>Acanthasteridae</taxon>
        <taxon>Acanthaster</taxon>
    </lineage>
</organism>
<dbReference type="OrthoDB" id="10656117at2759"/>
<feature type="signal peptide" evidence="2">
    <location>
        <begin position="1"/>
        <end position="18"/>
    </location>
</feature>
<evidence type="ECO:0000256" key="1">
    <source>
        <dbReference type="SAM" id="MobiDB-lite"/>
    </source>
</evidence>
<keyword evidence="3" id="KW-1185">Reference proteome</keyword>
<name>A0A8B7ZRF3_ACAPL</name>
<evidence type="ECO:0000313" key="4">
    <source>
        <dbReference type="RefSeq" id="XP_022106016.1"/>
    </source>
</evidence>
<evidence type="ECO:0000313" key="3">
    <source>
        <dbReference type="Proteomes" id="UP000694845"/>
    </source>
</evidence>
<keyword evidence="2" id="KW-0732">Signal</keyword>
<sequence>MNFSIVLVVVSQLLAGLAMVAEPMPLGNTEPKTTSLLGRLSSRMDKLKAIEGIGMIDSFVFGCRGADSDRIQELREAVLSLIQAVDCYDSAGSRSTLSEPPVASFSLPVDWFSSFESETPSFEDPSQEPGVSTAKPPSNSRLPQDI</sequence>
<dbReference type="Proteomes" id="UP000694845">
    <property type="component" value="Unplaced"/>
</dbReference>
<feature type="chain" id="PRO_5034769509" evidence="2">
    <location>
        <begin position="19"/>
        <end position="146"/>
    </location>
</feature>
<feature type="compositionally biased region" description="Polar residues" evidence="1">
    <location>
        <begin position="135"/>
        <end position="146"/>
    </location>
</feature>
<proteinExistence type="predicted"/>
<gene>
    <name evidence="4" type="primary">LOC110987531</name>
</gene>
<dbReference type="GeneID" id="110987531"/>
<evidence type="ECO:0000256" key="2">
    <source>
        <dbReference type="SAM" id="SignalP"/>
    </source>
</evidence>
<dbReference type="RefSeq" id="XP_022106016.1">
    <property type="nucleotide sequence ID" value="XM_022250324.1"/>
</dbReference>
<protein>
    <submittedName>
        <fullName evidence="4">Uncharacterized protein LOC110987531</fullName>
    </submittedName>
</protein>
<dbReference type="AlphaFoldDB" id="A0A8B7ZRF3"/>
<feature type="region of interest" description="Disordered" evidence="1">
    <location>
        <begin position="116"/>
        <end position="146"/>
    </location>
</feature>
<dbReference type="KEGG" id="aplc:110987531"/>
<reference evidence="4" key="1">
    <citation type="submission" date="2025-08" db="UniProtKB">
        <authorList>
            <consortium name="RefSeq"/>
        </authorList>
    </citation>
    <scope>IDENTIFICATION</scope>
</reference>